<keyword evidence="3" id="KW-1185">Reference proteome</keyword>
<organism evidence="2 3">
    <name type="scientific">Protopolystoma xenopodis</name>
    <dbReference type="NCBI Taxonomy" id="117903"/>
    <lineage>
        <taxon>Eukaryota</taxon>
        <taxon>Metazoa</taxon>
        <taxon>Spiralia</taxon>
        <taxon>Lophotrochozoa</taxon>
        <taxon>Platyhelminthes</taxon>
        <taxon>Monogenea</taxon>
        <taxon>Polyopisthocotylea</taxon>
        <taxon>Polystomatidea</taxon>
        <taxon>Polystomatidae</taxon>
        <taxon>Protopolystoma</taxon>
    </lineage>
</organism>
<feature type="region of interest" description="Disordered" evidence="1">
    <location>
        <begin position="1"/>
        <end position="25"/>
    </location>
</feature>
<dbReference type="Proteomes" id="UP000784294">
    <property type="component" value="Unassembled WGS sequence"/>
</dbReference>
<evidence type="ECO:0000313" key="3">
    <source>
        <dbReference type="Proteomes" id="UP000784294"/>
    </source>
</evidence>
<reference evidence="2" key="1">
    <citation type="submission" date="2018-11" db="EMBL/GenBank/DDBJ databases">
        <authorList>
            <consortium name="Pathogen Informatics"/>
        </authorList>
    </citation>
    <scope>NUCLEOTIDE SEQUENCE</scope>
</reference>
<sequence length="834" mass="88936">MPSRSSDGSPCPDATRDILSNALGSDVNPHSHTISTAELTVSLPAAALSSNPSPSTFTSQLSTFGLSSEVLSSSPVRGSWLYNVPITTPNTSIPFSSPVSIATVPISQFRGFSPSSNCYLTQPFVSNIPPTTPTAFYIFQQSSRPPPPMISLPLSTQSQAPIQQSSNQLQNALPPVSFIPGSGVRLPCQGFAYPPSSGIDLNTRHTRFGTFSSLSGSSVSTTLSSILSQASALLPRIPLPPASYHSLTPVTSVPATSTGSSVRTFSSLPSPLLPAVPLQGENGSHLVSGGVLTLNCTSDIQKMPLAITMATFPTKTATATLNSSPASLSVLSGKLPIPPLTSQTTISPTTTLQMSPFHLRKSYFPQASSALANACLSINRPVRSHENPWINNLSKRRFSTSPTPAISGLSTQVTSHSASVTASSEPKSMFLPESEPKLEESQKSVSQSLQSTGACPSNLKEIVSINPIFKHEPRKRKIPHQATKPTSQAILDSSAPRFGEKKSIPQIDCDLSISKFSKSTLGSCEKEANSCKQDVFILSADTTTPKCDSVFVDSSLIQSKSSYVPTLDSILSLTEVQGLTPPTDYIQAAKSNHPSSAAGPHSSLASHSNLFCSSLPSTALVTRKYDRPGDHSDPGQSQAQIYQDQLQSQRQDHQQPHFVQSQGILYSVNSPLQLYPRDCSVQMSSTPPANLLLYSHLENSLVNSSPCPKLDRFTTKPSVTCLQTTLRNTPNPQKMLSTPIMLSHSSATPALDSVGCINGMTDVPFNSQLLSSNMQMIKMSKSPPMTLNSKSYTEQDESSRSLDQTSEAAKLLDPKHIIEAGAKATHTRITLFAP</sequence>
<evidence type="ECO:0000256" key="1">
    <source>
        <dbReference type="SAM" id="MobiDB-lite"/>
    </source>
</evidence>
<feature type="compositionally biased region" description="Low complexity" evidence="1">
    <location>
        <begin position="640"/>
        <end position="649"/>
    </location>
</feature>
<feature type="region of interest" description="Disordered" evidence="1">
    <location>
        <begin position="624"/>
        <end position="656"/>
    </location>
</feature>
<name>A0A448WP61_9PLAT</name>
<protein>
    <submittedName>
        <fullName evidence="2">Uncharacterized protein</fullName>
    </submittedName>
</protein>
<feature type="compositionally biased region" description="Basic and acidic residues" evidence="1">
    <location>
        <begin position="624"/>
        <end position="633"/>
    </location>
</feature>
<feature type="compositionally biased region" description="Polar residues" evidence="1">
    <location>
        <begin position="783"/>
        <end position="792"/>
    </location>
</feature>
<feature type="region of interest" description="Disordered" evidence="1">
    <location>
        <begin position="781"/>
        <end position="803"/>
    </location>
</feature>
<dbReference type="EMBL" id="CAAALY010029449">
    <property type="protein sequence ID" value="VEL16677.1"/>
    <property type="molecule type" value="Genomic_DNA"/>
</dbReference>
<proteinExistence type="predicted"/>
<feature type="non-terminal residue" evidence="2">
    <location>
        <position position="834"/>
    </location>
</feature>
<evidence type="ECO:0000313" key="2">
    <source>
        <dbReference type="EMBL" id="VEL16677.1"/>
    </source>
</evidence>
<accession>A0A448WP61</accession>
<feature type="region of interest" description="Disordered" evidence="1">
    <location>
        <begin position="395"/>
        <end position="443"/>
    </location>
</feature>
<gene>
    <name evidence="2" type="ORF">PXEA_LOCUS10117</name>
</gene>
<dbReference type="AlphaFoldDB" id="A0A448WP61"/>
<feature type="compositionally biased region" description="Polar residues" evidence="1">
    <location>
        <begin position="395"/>
        <end position="404"/>
    </location>
</feature>
<feature type="compositionally biased region" description="Low complexity" evidence="1">
    <location>
        <begin position="410"/>
        <end position="424"/>
    </location>
</feature>
<comment type="caution">
    <text evidence="2">The sequence shown here is derived from an EMBL/GenBank/DDBJ whole genome shotgun (WGS) entry which is preliminary data.</text>
</comment>